<evidence type="ECO:0000313" key="3">
    <source>
        <dbReference type="Proteomes" id="UP000054350"/>
    </source>
</evidence>
<dbReference type="Proteomes" id="UP000054350">
    <property type="component" value="Unassembled WGS sequence"/>
</dbReference>
<dbReference type="AlphaFoldDB" id="A0A0L0S4J4"/>
<accession>A0A0L0S4J4</accession>
<name>A0A0L0S4J4_ALLM3</name>
<protein>
    <submittedName>
        <fullName evidence="2">Uncharacterized protein</fullName>
    </submittedName>
</protein>
<organism evidence="2 3">
    <name type="scientific">Allomyces macrogynus (strain ATCC 38327)</name>
    <name type="common">Allomyces javanicus var. macrogynus</name>
    <dbReference type="NCBI Taxonomy" id="578462"/>
    <lineage>
        <taxon>Eukaryota</taxon>
        <taxon>Fungi</taxon>
        <taxon>Fungi incertae sedis</taxon>
        <taxon>Blastocladiomycota</taxon>
        <taxon>Blastocladiomycetes</taxon>
        <taxon>Blastocladiales</taxon>
        <taxon>Blastocladiaceae</taxon>
        <taxon>Allomyces</taxon>
    </lineage>
</organism>
<reference evidence="3" key="2">
    <citation type="submission" date="2009-11" db="EMBL/GenBank/DDBJ databases">
        <title>The Genome Sequence of Allomyces macrogynus strain ATCC 38327.</title>
        <authorList>
            <consortium name="The Broad Institute Genome Sequencing Platform"/>
            <person name="Russ C."/>
            <person name="Cuomo C."/>
            <person name="Shea T."/>
            <person name="Young S.K."/>
            <person name="Zeng Q."/>
            <person name="Koehrsen M."/>
            <person name="Haas B."/>
            <person name="Borodovsky M."/>
            <person name="Guigo R."/>
            <person name="Alvarado L."/>
            <person name="Berlin A."/>
            <person name="Borenstein D."/>
            <person name="Chen Z."/>
            <person name="Engels R."/>
            <person name="Freedman E."/>
            <person name="Gellesch M."/>
            <person name="Goldberg J."/>
            <person name="Griggs A."/>
            <person name="Gujja S."/>
            <person name="Heiman D."/>
            <person name="Hepburn T."/>
            <person name="Howarth C."/>
            <person name="Jen D."/>
            <person name="Larson L."/>
            <person name="Lewis B."/>
            <person name="Mehta T."/>
            <person name="Park D."/>
            <person name="Pearson M."/>
            <person name="Roberts A."/>
            <person name="Saif S."/>
            <person name="Shenoy N."/>
            <person name="Sisk P."/>
            <person name="Stolte C."/>
            <person name="Sykes S."/>
            <person name="Walk T."/>
            <person name="White J."/>
            <person name="Yandava C."/>
            <person name="Burger G."/>
            <person name="Gray M.W."/>
            <person name="Holland P.W.H."/>
            <person name="King N."/>
            <person name="Lang F.B.F."/>
            <person name="Roger A.J."/>
            <person name="Ruiz-Trillo I."/>
            <person name="Lander E."/>
            <person name="Nusbaum C."/>
        </authorList>
    </citation>
    <scope>NUCLEOTIDE SEQUENCE [LARGE SCALE GENOMIC DNA]</scope>
    <source>
        <strain evidence="3">ATCC 38327</strain>
    </source>
</reference>
<feature type="region of interest" description="Disordered" evidence="1">
    <location>
        <begin position="180"/>
        <end position="221"/>
    </location>
</feature>
<dbReference type="VEuPathDB" id="FungiDB:AMAG_03151"/>
<gene>
    <name evidence="2" type="ORF">AMAG_03151</name>
</gene>
<evidence type="ECO:0000313" key="2">
    <source>
        <dbReference type="EMBL" id="KNE57437.1"/>
    </source>
</evidence>
<keyword evidence="3" id="KW-1185">Reference proteome</keyword>
<sequence length="243" mass="24944">MAQIAQYALDVSIKVDNIHITATVNDDKTTLYDGAADGLTAEQKKALVSLFATDDHDEADKADEATDEAETQLPHEATFVIAVLEHCSDDEDDDDAIKDDKEALATRGAPPMLGMPRGGFRGLWGGRGGMPGMMGRGGMGPGGMQGPGGMGPGGMGHGGMGLGGMGPSGMCFPDGSLGRQDLSGVPGPHGLDRPHGGPHGGPHGMPIGPGAPSGSARRMPGQWQYEGKSKHGLIALTVDIREI</sequence>
<proteinExistence type="predicted"/>
<dbReference type="EMBL" id="GG745331">
    <property type="protein sequence ID" value="KNE57437.1"/>
    <property type="molecule type" value="Genomic_DNA"/>
</dbReference>
<evidence type="ECO:0000256" key="1">
    <source>
        <dbReference type="SAM" id="MobiDB-lite"/>
    </source>
</evidence>
<reference evidence="2 3" key="1">
    <citation type="submission" date="2009-11" db="EMBL/GenBank/DDBJ databases">
        <title>Annotation of Allomyces macrogynus ATCC 38327.</title>
        <authorList>
            <consortium name="The Broad Institute Genome Sequencing Platform"/>
            <person name="Russ C."/>
            <person name="Cuomo C."/>
            <person name="Burger G."/>
            <person name="Gray M.W."/>
            <person name="Holland P.W.H."/>
            <person name="King N."/>
            <person name="Lang F.B.F."/>
            <person name="Roger A.J."/>
            <person name="Ruiz-Trillo I."/>
            <person name="Young S.K."/>
            <person name="Zeng Q."/>
            <person name="Gargeya S."/>
            <person name="Fitzgerald M."/>
            <person name="Haas B."/>
            <person name="Abouelleil A."/>
            <person name="Alvarado L."/>
            <person name="Arachchi H.M."/>
            <person name="Berlin A."/>
            <person name="Chapman S.B."/>
            <person name="Gearin G."/>
            <person name="Goldberg J."/>
            <person name="Griggs A."/>
            <person name="Gujja S."/>
            <person name="Hansen M."/>
            <person name="Heiman D."/>
            <person name="Howarth C."/>
            <person name="Larimer J."/>
            <person name="Lui A."/>
            <person name="MacDonald P.J.P."/>
            <person name="McCowen C."/>
            <person name="Montmayeur A."/>
            <person name="Murphy C."/>
            <person name="Neiman D."/>
            <person name="Pearson M."/>
            <person name="Priest M."/>
            <person name="Roberts A."/>
            <person name="Saif S."/>
            <person name="Shea T."/>
            <person name="Sisk P."/>
            <person name="Stolte C."/>
            <person name="Sykes S."/>
            <person name="Wortman J."/>
            <person name="Nusbaum C."/>
            <person name="Birren B."/>
        </authorList>
    </citation>
    <scope>NUCLEOTIDE SEQUENCE [LARGE SCALE GENOMIC DNA]</scope>
    <source>
        <strain evidence="2 3">ATCC 38327</strain>
    </source>
</reference>